<dbReference type="InterPro" id="IPR036922">
    <property type="entry name" value="Rieske_2Fe-2S_sf"/>
</dbReference>
<dbReference type="GO" id="GO:0010277">
    <property type="term" value="F:chlorophyllide a oxygenase activity"/>
    <property type="evidence" value="ECO:0007669"/>
    <property type="project" value="InterPro"/>
</dbReference>
<dbReference type="SUPFAM" id="SSF55961">
    <property type="entry name" value="Bet v1-like"/>
    <property type="match status" value="1"/>
</dbReference>
<keyword evidence="9" id="KW-1185">Reference proteome</keyword>
<proteinExistence type="predicted"/>
<keyword evidence="6" id="KW-1133">Transmembrane helix</keyword>
<dbReference type="InterPro" id="IPR013626">
    <property type="entry name" value="PaO"/>
</dbReference>
<dbReference type="Gene3D" id="2.102.10.10">
    <property type="entry name" value="Rieske [2Fe-2S] iron-sulphur domain"/>
    <property type="match status" value="1"/>
</dbReference>
<evidence type="ECO:0000313" key="9">
    <source>
        <dbReference type="Proteomes" id="UP000271624"/>
    </source>
</evidence>
<evidence type="ECO:0000256" key="1">
    <source>
        <dbReference type="ARBA" id="ARBA00022714"/>
    </source>
</evidence>
<comment type="caution">
    <text evidence="8">The sequence shown here is derived from an EMBL/GenBank/DDBJ whole genome shotgun (WGS) entry which is preliminary data.</text>
</comment>
<feature type="transmembrane region" description="Helical" evidence="6">
    <location>
        <begin position="409"/>
        <end position="427"/>
    </location>
</feature>
<dbReference type="RefSeq" id="WP_127083444.1">
    <property type="nucleotide sequence ID" value="NZ_RSCL01000013.1"/>
</dbReference>
<dbReference type="GO" id="GO:0046872">
    <property type="term" value="F:metal ion binding"/>
    <property type="evidence" value="ECO:0007669"/>
    <property type="project" value="UniProtKB-KW"/>
</dbReference>
<name>A0A433VBK1_9CYAN</name>
<dbReference type="GO" id="GO:0005737">
    <property type="term" value="C:cytoplasm"/>
    <property type="evidence" value="ECO:0007669"/>
    <property type="project" value="TreeGrafter"/>
</dbReference>
<evidence type="ECO:0000256" key="3">
    <source>
        <dbReference type="ARBA" id="ARBA00022946"/>
    </source>
</evidence>
<keyword evidence="3" id="KW-0809">Transit peptide</keyword>
<dbReference type="EMBL" id="RSCL01000013">
    <property type="protein sequence ID" value="RUT03485.1"/>
    <property type="molecule type" value="Genomic_DNA"/>
</dbReference>
<keyword evidence="5" id="KW-0411">Iron-sulfur</keyword>
<dbReference type="PANTHER" id="PTHR21266">
    <property type="entry name" value="IRON-SULFUR DOMAIN CONTAINING PROTEIN"/>
    <property type="match status" value="1"/>
</dbReference>
<keyword evidence="1" id="KW-0001">2Fe-2S</keyword>
<sequence>MSADTANYTLDNNIATQVFDWQNCWYPITFVQDLFNNHKPYSFSLYDEPLILFRDIEGKLVCLKDLCPHRAAKLSDGQIIDGRVECLYHGWQFGASGECLHIPQLQDKATIPKQACVKSFDVVESQGIVWVWLGTKHENNKNLIPNVPEVEKPGLFVVDTVTDLPYDQNFLVENFLDPAHVPISHDGTELGMKRSLASPLEMEVLSSSLNGFISRYRRPGGAWASTEFIAPCLVKYNFNNEAAGIFGGFALYAVPNGQGQCRVLVRRYGNFFKWSFQLKPRWFEHLRQNKLLEEDLPFIVKQQSYIEQTGKSLKEVYLPLKTSDIFVIEHRKWLDKFGQNLPFYQGYMTAKQTSSKRLEPMPFDRFSRHTQICSSCYRAYQRINILKQVLITAAIILAGLGIIAEDSIIKIIVVSSSILAAAMAAGAQKLKTHFERTYNQHD</sequence>
<dbReference type="Pfam" id="PF08417">
    <property type="entry name" value="PaO"/>
    <property type="match status" value="1"/>
</dbReference>
<protein>
    <recommendedName>
        <fullName evidence="7">Rieske domain-containing protein</fullName>
    </recommendedName>
</protein>
<evidence type="ECO:0000256" key="6">
    <source>
        <dbReference type="SAM" id="Phobius"/>
    </source>
</evidence>
<evidence type="ECO:0000313" key="8">
    <source>
        <dbReference type="EMBL" id="RUT03485.1"/>
    </source>
</evidence>
<reference evidence="8" key="1">
    <citation type="submission" date="2018-12" db="EMBL/GenBank/DDBJ databases">
        <authorList>
            <person name="Will S."/>
            <person name="Neumann-Schaal M."/>
            <person name="Henke P."/>
        </authorList>
    </citation>
    <scope>NUCLEOTIDE SEQUENCE</scope>
    <source>
        <strain evidence="8">PCC 7102</strain>
    </source>
</reference>
<dbReference type="PROSITE" id="PS51296">
    <property type="entry name" value="RIESKE"/>
    <property type="match status" value="1"/>
</dbReference>
<dbReference type="InterPro" id="IPR017941">
    <property type="entry name" value="Rieske_2Fe-2S"/>
</dbReference>
<keyword evidence="2" id="KW-0479">Metal-binding</keyword>
<accession>A0A433VBK1</accession>
<feature type="domain" description="Rieske" evidence="7">
    <location>
        <begin position="25"/>
        <end position="131"/>
    </location>
</feature>
<evidence type="ECO:0000256" key="2">
    <source>
        <dbReference type="ARBA" id="ARBA00022723"/>
    </source>
</evidence>
<dbReference type="InterPro" id="IPR050584">
    <property type="entry name" value="Cholesterol_7-desaturase"/>
</dbReference>
<dbReference type="GO" id="GO:0016705">
    <property type="term" value="F:oxidoreductase activity, acting on paired donors, with incorporation or reduction of molecular oxygen"/>
    <property type="evidence" value="ECO:0007669"/>
    <property type="project" value="UniProtKB-ARBA"/>
</dbReference>
<dbReference type="SUPFAM" id="SSF50022">
    <property type="entry name" value="ISP domain"/>
    <property type="match status" value="1"/>
</dbReference>
<keyword evidence="6" id="KW-0472">Membrane</keyword>
<gene>
    <name evidence="8" type="ORF">DSM106972_051240</name>
</gene>
<dbReference type="Proteomes" id="UP000271624">
    <property type="component" value="Unassembled WGS sequence"/>
</dbReference>
<dbReference type="Gene3D" id="3.90.380.10">
    <property type="entry name" value="Naphthalene 1,2-dioxygenase Alpha Subunit, Chain A, domain 1"/>
    <property type="match status" value="1"/>
</dbReference>
<evidence type="ECO:0000256" key="4">
    <source>
        <dbReference type="ARBA" id="ARBA00023004"/>
    </source>
</evidence>
<feature type="transmembrane region" description="Helical" evidence="6">
    <location>
        <begin position="385"/>
        <end position="403"/>
    </location>
</feature>
<reference evidence="8" key="2">
    <citation type="journal article" date="2019" name="Genome Biol. Evol.">
        <title>Day and night: Metabolic profiles and evolutionary relationships of six axenic non-marine cyanobacteria.</title>
        <authorList>
            <person name="Will S.E."/>
            <person name="Henke P."/>
            <person name="Boedeker C."/>
            <person name="Huang S."/>
            <person name="Brinkmann H."/>
            <person name="Rohde M."/>
            <person name="Jarek M."/>
            <person name="Friedl T."/>
            <person name="Seufert S."/>
            <person name="Schumacher M."/>
            <person name="Overmann J."/>
            <person name="Neumann-Schaal M."/>
            <person name="Petersen J."/>
        </authorList>
    </citation>
    <scope>NUCLEOTIDE SEQUENCE [LARGE SCALE GENOMIC DNA]</scope>
    <source>
        <strain evidence="8">PCC 7102</strain>
    </source>
</reference>
<organism evidence="8 9">
    <name type="scientific">Dulcicalothrix desertica PCC 7102</name>
    <dbReference type="NCBI Taxonomy" id="232991"/>
    <lineage>
        <taxon>Bacteria</taxon>
        <taxon>Bacillati</taxon>
        <taxon>Cyanobacteriota</taxon>
        <taxon>Cyanophyceae</taxon>
        <taxon>Nostocales</taxon>
        <taxon>Calotrichaceae</taxon>
        <taxon>Dulcicalothrix</taxon>
    </lineage>
</organism>
<dbReference type="GO" id="GO:0051537">
    <property type="term" value="F:2 iron, 2 sulfur cluster binding"/>
    <property type="evidence" value="ECO:0007669"/>
    <property type="project" value="UniProtKB-KW"/>
</dbReference>
<keyword evidence="6" id="KW-0812">Transmembrane</keyword>
<keyword evidence="4" id="KW-0408">Iron</keyword>
<dbReference type="OrthoDB" id="477744at2"/>
<dbReference type="PANTHER" id="PTHR21266:SF29">
    <property type="entry name" value="PROTEIN TIC 55, CHLOROPLASTIC"/>
    <property type="match status" value="1"/>
</dbReference>
<dbReference type="Pfam" id="PF00355">
    <property type="entry name" value="Rieske"/>
    <property type="match status" value="1"/>
</dbReference>
<dbReference type="AlphaFoldDB" id="A0A433VBK1"/>
<evidence type="ECO:0000259" key="7">
    <source>
        <dbReference type="PROSITE" id="PS51296"/>
    </source>
</evidence>
<evidence type="ECO:0000256" key="5">
    <source>
        <dbReference type="ARBA" id="ARBA00023014"/>
    </source>
</evidence>